<gene>
    <name evidence="3" type="ORF">I8J29_01175</name>
</gene>
<dbReference type="SMART" id="SM00636">
    <property type="entry name" value="Glyco_18"/>
    <property type="match status" value="1"/>
</dbReference>
<feature type="domain" description="GH18" evidence="2">
    <location>
        <begin position="123"/>
        <end position="416"/>
    </location>
</feature>
<evidence type="ECO:0000313" key="3">
    <source>
        <dbReference type="EMBL" id="MBO7742788.1"/>
    </source>
</evidence>
<keyword evidence="4" id="KW-1185">Reference proteome</keyword>
<dbReference type="InterPro" id="IPR001223">
    <property type="entry name" value="Glyco_hydro18_cat"/>
</dbReference>
<evidence type="ECO:0000259" key="2">
    <source>
        <dbReference type="PROSITE" id="PS51910"/>
    </source>
</evidence>
<dbReference type="Gene3D" id="3.20.20.80">
    <property type="entry name" value="Glycosidases"/>
    <property type="match status" value="1"/>
</dbReference>
<dbReference type="PANTHER" id="PTHR46066">
    <property type="entry name" value="CHITINASE DOMAIN-CONTAINING PROTEIN 1 FAMILY MEMBER"/>
    <property type="match status" value="1"/>
</dbReference>
<evidence type="ECO:0000256" key="1">
    <source>
        <dbReference type="SAM" id="SignalP"/>
    </source>
</evidence>
<reference evidence="3 4" key="1">
    <citation type="submission" date="2021-03" db="EMBL/GenBank/DDBJ databases">
        <title>Paenibacillus artemisicola MWE-103 whole genome sequence.</title>
        <authorList>
            <person name="Ham Y.J."/>
        </authorList>
    </citation>
    <scope>NUCLEOTIDE SEQUENCE [LARGE SCALE GENOMIC DNA]</scope>
    <source>
        <strain evidence="3 4">MWE-103</strain>
    </source>
</reference>
<dbReference type="GO" id="GO:0016787">
    <property type="term" value="F:hydrolase activity"/>
    <property type="evidence" value="ECO:0007669"/>
    <property type="project" value="UniProtKB-KW"/>
</dbReference>
<dbReference type="Pfam" id="PF07833">
    <property type="entry name" value="Cu_amine_oxidN1"/>
    <property type="match status" value="1"/>
</dbReference>
<dbReference type="PANTHER" id="PTHR46066:SF2">
    <property type="entry name" value="CHITINASE DOMAIN-CONTAINING PROTEIN 1"/>
    <property type="match status" value="1"/>
</dbReference>
<sequence>MNLKKNAILAIAASAMLLASATSGAPDAAAAAAKPVSIVLDGYPLPFPAAPYVANGTTMVPFRAIAEALGIQVDWANRTLTATKSQNGAVRKVVLHQNDKKALVNGQAQQLRVAPAAKDGSIFVPLSFFSQQFGATVGWDGPSQTVSITSPVAKLYTEAFYAISSYKEVGLVRKFDSVSFGWTRIDATGKLTLAGQDFFWPKPAGDVTPESIVQDAAEAGGKPMLMAVAMDGSGELTKLLSDKTLQADVIGQLVGLAAQNGFGGITLDFEGLGLSGDLPAIRQSFTDFVAALNKSAKASNLTLALALHPLNSSYRGYDYKSLAAHADEIIMMAYEYSYEDGPEPLNRIDEAIRLALAEVPKSKLVLGISMGSETAATVNGKIGLAKRYGLKGVAFWRLGLMGDQTLAAIQKSVFLR</sequence>
<dbReference type="PROSITE" id="PS51910">
    <property type="entry name" value="GH18_2"/>
    <property type="match status" value="1"/>
</dbReference>
<protein>
    <submittedName>
        <fullName evidence="3">Glycosyl hydrolase</fullName>
    </submittedName>
</protein>
<comment type="caution">
    <text evidence="3">The sequence shown here is derived from an EMBL/GenBank/DDBJ whole genome shotgun (WGS) entry which is preliminary data.</text>
</comment>
<evidence type="ECO:0000313" key="4">
    <source>
        <dbReference type="Proteomes" id="UP000670947"/>
    </source>
</evidence>
<dbReference type="Pfam" id="PF00704">
    <property type="entry name" value="Glyco_hydro_18"/>
    <property type="match status" value="1"/>
</dbReference>
<feature type="chain" id="PRO_5045717353" evidence="1">
    <location>
        <begin position="26"/>
        <end position="416"/>
    </location>
</feature>
<dbReference type="InterPro" id="IPR012854">
    <property type="entry name" value="Cu_amine_oxidase-like_N"/>
</dbReference>
<dbReference type="SUPFAM" id="SSF55383">
    <property type="entry name" value="Copper amine oxidase, domain N"/>
    <property type="match status" value="2"/>
</dbReference>
<dbReference type="InterPro" id="IPR017853">
    <property type="entry name" value="GH"/>
</dbReference>
<dbReference type="InterPro" id="IPR011583">
    <property type="entry name" value="Chitinase_II/V-like_cat"/>
</dbReference>
<keyword evidence="1" id="KW-0732">Signal</keyword>
<proteinExistence type="predicted"/>
<dbReference type="SUPFAM" id="SSF51445">
    <property type="entry name" value="(Trans)glycosidases"/>
    <property type="match status" value="1"/>
</dbReference>
<dbReference type="Gene3D" id="3.30.457.10">
    <property type="entry name" value="Copper amine oxidase-like, N-terminal domain"/>
    <property type="match status" value="1"/>
</dbReference>
<keyword evidence="3" id="KW-0378">Hydrolase</keyword>
<dbReference type="EMBL" id="JAGGDJ010000001">
    <property type="protein sequence ID" value="MBO7742788.1"/>
    <property type="molecule type" value="Genomic_DNA"/>
</dbReference>
<dbReference type="RefSeq" id="WP_208845760.1">
    <property type="nucleotide sequence ID" value="NZ_JAGGDJ010000001.1"/>
</dbReference>
<name>A0ABS3W3C1_9BACL</name>
<organism evidence="3 4">
    <name type="scientific">Paenibacillus artemisiicola</name>
    <dbReference type="NCBI Taxonomy" id="1172618"/>
    <lineage>
        <taxon>Bacteria</taxon>
        <taxon>Bacillati</taxon>
        <taxon>Bacillota</taxon>
        <taxon>Bacilli</taxon>
        <taxon>Bacillales</taxon>
        <taxon>Paenibacillaceae</taxon>
        <taxon>Paenibacillus</taxon>
    </lineage>
</organism>
<dbReference type="InterPro" id="IPR036582">
    <property type="entry name" value="Mao_N_sf"/>
</dbReference>
<accession>A0ABS3W3C1</accession>
<dbReference type="Proteomes" id="UP000670947">
    <property type="component" value="Unassembled WGS sequence"/>
</dbReference>
<feature type="signal peptide" evidence="1">
    <location>
        <begin position="1"/>
        <end position="25"/>
    </location>
</feature>